<evidence type="ECO:0000313" key="2">
    <source>
        <dbReference type="EMBL" id="OXA48727.1"/>
    </source>
</evidence>
<dbReference type="GO" id="GO:0016491">
    <property type="term" value="F:oxidoreductase activity"/>
    <property type="evidence" value="ECO:0007669"/>
    <property type="project" value="UniProtKB-KW"/>
</dbReference>
<gene>
    <name evidence="2" type="ORF">Fcan01_16573</name>
</gene>
<keyword evidence="3" id="KW-1185">Reference proteome</keyword>
<accession>A0A226DVK4</accession>
<reference evidence="2 3" key="1">
    <citation type="submission" date="2015-12" db="EMBL/GenBank/DDBJ databases">
        <title>The genome of Folsomia candida.</title>
        <authorList>
            <person name="Faddeeva A."/>
            <person name="Derks M.F."/>
            <person name="Anvar Y."/>
            <person name="Smit S."/>
            <person name="Van Straalen N."/>
            <person name="Roelofs D."/>
        </authorList>
    </citation>
    <scope>NUCLEOTIDE SEQUENCE [LARGE SCALE GENOMIC DNA]</scope>
    <source>
        <strain evidence="2 3">VU population</strain>
        <tissue evidence="2">Whole body</tissue>
    </source>
</reference>
<dbReference type="PANTHER" id="PTHR43157:SF31">
    <property type="entry name" value="PHOSPHATIDYLINOSITOL-GLYCAN BIOSYNTHESIS CLASS F PROTEIN"/>
    <property type="match status" value="1"/>
</dbReference>
<dbReference type="AlphaFoldDB" id="A0A226DVK4"/>
<dbReference type="SUPFAM" id="SSF51735">
    <property type="entry name" value="NAD(P)-binding Rossmann-fold domains"/>
    <property type="match status" value="1"/>
</dbReference>
<dbReference type="EMBL" id="LNIX01000011">
    <property type="protein sequence ID" value="OXA48727.1"/>
    <property type="molecule type" value="Genomic_DNA"/>
</dbReference>
<protein>
    <submittedName>
        <fullName evidence="2">Retinol dehydrogenase 12</fullName>
    </submittedName>
</protein>
<proteinExistence type="predicted"/>
<sequence>MLCLLCNALLLKFVIFPLLVAFGVKFLIKKLRGKIDPTNEIDISGKTVIVTGASDGIGKVTAEEFAVRGARVIMACRNVQKGEKCVEEIRSRTSNGQLIVMHLDLSKMSSVRKFVEEFAKNNADHQGLSILVNNAGLRNPVGVLNITEDGFEEVLGVNHLGHFLLTNLLLPHLEKAGRVDEAQPSRIVTVSSGAHRFGQLNWHDLNFRKTPFVDWKFPPKLYGNSKLANCLFNVELAKKLRLKKMNVTCYALCPGVVNTDSAKQYVDANPPPLPIRIVYRGIKFFMGKPLKEGTETTMYCSLSKYLTHHSGEMYRNCEFWDPSKRPKLSEEDAKLLWEESAKLVKLE</sequence>
<dbReference type="InterPro" id="IPR002347">
    <property type="entry name" value="SDR_fam"/>
</dbReference>
<dbReference type="Gene3D" id="3.40.50.720">
    <property type="entry name" value="NAD(P)-binding Rossmann-like Domain"/>
    <property type="match status" value="1"/>
</dbReference>
<dbReference type="OrthoDB" id="191139at2759"/>
<dbReference type="PRINTS" id="PR00081">
    <property type="entry name" value="GDHRDH"/>
</dbReference>
<evidence type="ECO:0000313" key="3">
    <source>
        <dbReference type="Proteomes" id="UP000198287"/>
    </source>
</evidence>
<organism evidence="2 3">
    <name type="scientific">Folsomia candida</name>
    <name type="common">Springtail</name>
    <dbReference type="NCBI Taxonomy" id="158441"/>
    <lineage>
        <taxon>Eukaryota</taxon>
        <taxon>Metazoa</taxon>
        <taxon>Ecdysozoa</taxon>
        <taxon>Arthropoda</taxon>
        <taxon>Hexapoda</taxon>
        <taxon>Collembola</taxon>
        <taxon>Entomobryomorpha</taxon>
        <taxon>Isotomoidea</taxon>
        <taxon>Isotomidae</taxon>
        <taxon>Proisotominae</taxon>
        <taxon>Folsomia</taxon>
    </lineage>
</organism>
<keyword evidence="1" id="KW-0560">Oxidoreductase</keyword>
<name>A0A226DVK4_FOLCA</name>
<dbReference type="PANTHER" id="PTHR43157">
    <property type="entry name" value="PHOSPHATIDYLINOSITOL-GLYCAN BIOSYNTHESIS CLASS F PROTEIN-RELATED"/>
    <property type="match status" value="1"/>
</dbReference>
<evidence type="ECO:0000256" key="1">
    <source>
        <dbReference type="ARBA" id="ARBA00023002"/>
    </source>
</evidence>
<dbReference type="InterPro" id="IPR036291">
    <property type="entry name" value="NAD(P)-bd_dom_sf"/>
</dbReference>
<dbReference type="Proteomes" id="UP000198287">
    <property type="component" value="Unassembled WGS sequence"/>
</dbReference>
<dbReference type="STRING" id="158441.A0A226DVK4"/>
<comment type="caution">
    <text evidence="2">The sequence shown here is derived from an EMBL/GenBank/DDBJ whole genome shotgun (WGS) entry which is preliminary data.</text>
</comment>
<dbReference type="Pfam" id="PF00106">
    <property type="entry name" value="adh_short"/>
    <property type="match status" value="1"/>
</dbReference>